<dbReference type="InterPro" id="IPR040449">
    <property type="entry name" value="Peptidase_S66_N"/>
</dbReference>
<keyword evidence="6" id="KW-0645">Protease</keyword>
<feature type="domain" description="LD-carboxypeptidase C-terminal" evidence="5">
    <location>
        <begin position="209"/>
        <end position="328"/>
    </location>
</feature>
<dbReference type="Gene3D" id="3.40.50.10740">
    <property type="entry name" value="Class I glutamine amidotransferase-like"/>
    <property type="match status" value="1"/>
</dbReference>
<dbReference type="SUPFAM" id="SSF52317">
    <property type="entry name" value="Class I glutamine amidotransferase-like"/>
    <property type="match status" value="1"/>
</dbReference>
<keyword evidence="2" id="KW-0378">Hydrolase</keyword>
<dbReference type="OrthoDB" id="9807329at2"/>
<dbReference type="Proteomes" id="UP000282460">
    <property type="component" value="Unassembled WGS sequence"/>
</dbReference>
<comment type="caution">
    <text evidence="6">The sequence shown here is derived from an EMBL/GenBank/DDBJ whole genome shotgun (WGS) entry which is preliminary data.</text>
</comment>
<evidence type="ECO:0000256" key="3">
    <source>
        <dbReference type="SAM" id="MobiDB-lite"/>
    </source>
</evidence>
<evidence type="ECO:0000256" key="1">
    <source>
        <dbReference type="ARBA" id="ARBA00010233"/>
    </source>
</evidence>
<dbReference type="InterPro" id="IPR029062">
    <property type="entry name" value="Class_I_gatase-like"/>
</dbReference>
<organism evidence="6 7">
    <name type="scientific">Mycetocola zhadangensis</name>
    <dbReference type="NCBI Taxonomy" id="1164595"/>
    <lineage>
        <taxon>Bacteria</taxon>
        <taxon>Bacillati</taxon>
        <taxon>Actinomycetota</taxon>
        <taxon>Actinomycetes</taxon>
        <taxon>Micrococcales</taxon>
        <taxon>Microbacteriaceae</taxon>
        <taxon>Mycetocola</taxon>
    </lineage>
</organism>
<dbReference type="InterPro" id="IPR027478">
    <property type="entry name" value="LdcA_N"/>
</dbReference>
<dbReference type="PANTHER" id="PTHR30237:SF5">
    <property type="entry name" value="CARBOXYPEPTIDASE VC_A0337-RELATED"/>
    <property type="match status" value="1"/>
</dbReference>
<comment type="similarity">
    <text evidence="1">Belongs to the peptidase S66 family.</text>
</comment>
<dbReference type="CDD" id="cd07062">
    <property type="entry name" value="Peptidase_S66_mccF_like"/>
    <property type="match status" value="1"/>
</dbReference>
<keyword evidence="7" id="KW-1185">Reference proteome</keyword>
<dbReference type="EMBL" id="RCWJ01000001">
    <property type="protein sequence ID" value="RLQ86357.1"/>
    <property type="molecule type" value="Genomic_DNA"/>
</dbReference>
<dbReference type="GO" id="GO:0004180">
    <property type="term" value="F:carboxypeptidase activity"/>
    <property type="evidence" value="ECO:0007669"/>
    <property type="project" value="UniProtKB-KW"/>
</dbReference>
<evidence type="ECO:0000313" key="6">
    <source>
        <dbReference type="EMBL" id="RLQ86357.1"/>
    </source>
</evidence>
<sequence length="343" mass="36791">MTIRFPSPLASGDRIGITAPSSGVGPNEQDRLHFACQWLRDQGFQVELGECMDGSAHISAPAAARAAELMRMLLDPEIRAVIPPWGGETAIDLLPLLDFDALAQAEPTWFVGYSDISTLLTPITLLTGWATVHGPNLMDSPYELPETLTSWLDVATAAPGTVIRQSPSNRFRRGDHDDWMAHPNITTHTWNGTGSWRRLDEGSGPVAAEGRLIGGCIETLANVAGTPFGDTSSLRGEFGTEPTIVFVEASEDDAFDICRNLHGMKLAGFFDGAVAILVGRTAAPGMPSLSQDDAVLDALGSLTVPIIADLEIGHVPPQMSIINGAKARFIHNERESFLEQQLG</sequence>
<evidence type="ECO:0000259" key="4">
    <source>
        <dbReference type="Pfam" id="PF02016"/>
    </source>
</evidence>
<protein>
    <submittedName>
        <fullName evidence="6">LD-carboxypeptidase</fullName>
    </submittedName>
</protein>
<dbReference type="RefSeq" id="WP_121658718.1">
    <property type="nucleotide sequence ID" value="NZ_BMEK01000001.1"/>
</dbReference>
<dbReference type="InterPro" id="IPR040921">
    <property type="entry name" value="Peptidase_S66C"/>
</dbReference>
<proteinExistence type="inferred from homology"/>
<dbReference type="PANTHER" id="PTHR30237">
    <property type="entry name" value="MURAMOYLTETRAPEPTIDE CARBOXYPEPTIDASE"/>
    <property type="match status" value="1"/>
</dbReference>
<dbReference type="AlphaFoldDB" id="A0A3L7J6M6"/>
<dbReference type="SUPFAM" id="SSF141986">
    <property type="entry name" value="LD-carboxypeptidase A C-terminal domain-like"/>
    <property type="match status" value="1"/>
</dbReference>
<evidence type="ECO:0000313" key="7">
    <source>
        <dbReference type="Proteomes" id="UP000282460"/>
    </source>
</evidence>
<name>A0A3L7J6M6_9MICO</name>
<keyword evidence="6" id="KW-0121">Carboxypeptidase</keyword>
<dbReference type="Pfam" id="PF17676">
    <property type="entry name" value="Peptidase_S66C"/>
    <property type="match status" value="1"/>
</dbReference>
<gene>
    <name evidence="6" type="ORF">D9V28_05940</name>
</gene>
<reference evidence="6 7" key="1">
    <citation type="submission" date="2018-10" db="EMBL/GenBank/DDBJ databases">
        <authorList>
            <person name="Li J."/>
        </authorList>
    </citation>
    <scope>NUCLEOTIDE SEQUENCE [LARGE SCALE GENOMIC DNA]</scope>
    <source>
        <strain evidence="6 7">ZD1-4</strain>
    </source>
</reference>
<evidence type="ECO:0000259" key="5">
    <source>
        <dbReference type="Pfam" id="PF17676"/>
    </source>
</evidence>
<feature type="domain" description="LD-carboxypeptidase N-terminal" evidence="4">
    <location>
        <begin position="15"/>
        <end position="134"/>
    </location>
</feature>
<dbReference type="InterPro" id="IPR027461">
    <property type="entry name" value="Carboxypeptidase_A_C_sf"/>
</dbReference>
<accession>A0A3L7J6M6</accession>
<dbReference type="InterPro" id="IPR003507">
    <property type="entry name" value="S66_fam"/>
</dbReference>
<feature type="region of interest" description="Disordered" evidence="3">
    <location>
        <begin position="1"/>
        <end position="26"/>
    </location>
</feature>
<dbReference type="PIRSF" id="PIRSF028757">
    <property type="entry name" value="LD-carboxypeptidase"/>
    <property type="match status" value="1"/>
</dbReference>
<dbReference type="Pfam" id="PF02016">
    <property type="entry name" value="Peptidase_S66"/>
    <property type="match status" value="1"/>
</dbReference>
<evidence type="ECO:0000256" key="2">
    <source>
        <dbReference type="ARBA" id="ARBA00022801"/>
    </source>
</evidence>
<dbReference type="Gene3D" id="3.50.30.60">
    <property type="entry name" value="LD-carboxypeptidase A C-terminal domain-like"/>
    <property type="match status" value="1"/>
</dbReference>